<dbReference type="PROSITE" id="PS51257">
    <property type="entry name" value="PROKAR_LIPOPROTEIN"/>
    <property type="match status" value="1"/>
</dbReference>
<keyword evidence="1" id="KW-0732">Signal</keyword>
<protein>
    <submittedName>
        <fullName evidence="2">Uncharacterized protein</fullName>
    </submittedName>
</protein>
<reference evidence="3" key="1">
    <citation type="journal article" date="2019" name="Int. J. Syst. Evol. Microbiol.">
        <title>The Global Catalogue of Microorganisms (GCM) 10K type strain sequencing project: providing services to taxonomists for standard genome sequencing and annotation.</title>
        <authorList>
            <consortium name="The Broad Institute Genomics Platform"/>
            <consortium name="The Broad Institute Genome Sequencing Center for Infectious Disease"/>
            <person name="Wu L."/>
            <person name="Ma J."/>
        </authorList>
    </citation>
    <scope>NUCLEOTIDE SEQUENCE [LARGE SCALE GENOMIC DNA]</scope>
    <source>
        <strain evidence="3">CGMCC 4.7241</strain>
    </source>
</reference>
<accession>A0ABV7Y7X6</accession>
<evidence type="ECO:0000256" key="1">
    <source>
        <dbReference type="SAM" id="SignalP"/>
    </source>
</evidence>
<dbReference type="EMBL" id="JBHRZH010000004">
    <property type="protein sequence ID" value="MFC3760134.1"/>
    <property type="molecule type" value="Genomic_DNA"/>
</dbReference>
<comment type="caution">
    <text evidence="2">The sequence shown here is derived from an EMBL/GenBank/DDBJ whole genome shotgun (WGS) entry which is preliminary data.</text>
</comment>
<gene>
    <name evidence="2" type="ORF">ACFOUW_04750</name>
</gene>
<feature type="signal peptide" evidence="1">
    <location>
        <begin position="1"/>
        <end position="27"/>
    </location>
</feature>
<proteinExistence type="predicted"/>
<keyword evidence="3" id="KW-1185">Reference proteome</keyword>
<sequence>MSPFRPIFVVGLGLLAVAISACSTGGAAVPDEVRGWERAELYSHRDVVEYDRVAVGSNGQLAAWLTRSRGVTDLLSVSAWGPSDRTEHQELDLPEGVTGQELIPAAIAVDNVGWTAVAEVRPKGDLTTDVAVWSGASRTSEVPTTLELPDGQVVSRTLAAGRSRTTAAVLALTGVASPGAKGLPEASRLILWTATIDRNGTTTGAWKRTEPDLGTRLPLNTAAIVGAGANGLVLAGTTRDGDAKLWTSADGNAWKPQEGTLPKGMAELELLAPLVDGSALVAWADQGRAQEAKVWRFDDGKLTDLGTIAGAEGQSLDLKSAATVDDRLVVAGSTVQNDTWRPFVHARNDDGEWIASDQADLVGQLDWSIEAIAAQGDDRLGAVMVSTPFHIDVSTWTWRRPTDAKS</sequence>
<dbReference type="RefSeq" id="WP_205120051.1">
    <property type="nucleotide sequence ID" value="NZ_JAFBCM010000001.1"/>
</dbReference>
<organism evidence="2 3">
    <name type="scientific">Tenggerimyces flavus</name>
    <dbReference type="NCBI Taxonomy" id="1708749"/>
    <lineage>
        <taxon>Bacteria</taxon>
        <taxon>Bacillati</taxon>
        <taxon>Actinomycetota</taxon>
        <taxon>Actinomycetes</taxon>
        <taxon>Propionibacteriales</taxon>
        <taxon>Nocardioidaceae</taxon>
        <taxon>Tenggerimyces</taxon>
    </lineage>
</organism>
<dbReference type="InterPro" id="IPR011043">
    <property type="entry name" value="Gal_Oxase/kelch_b-propeller"/>
</dbReference>
<dbReference type="Proteomes" id="UP001595699">
    <property type="component" value="Unassembled WGS sequence"/>
</dbReference>
<feature type="chain" id="PRO_5046123753" evidence="1">
    <location>
        <begin position="28"/>
        <end position="406"/>
    </location>
</feature>
<name>A0ABV7Y7X6_9ACTN</name>
<evidence type="ECO:0000313" key="3">
    <source>
        <dbReference type="Proteomes" id="UP001595699"/>
    </source>
</evidence>
<evidence type="ECO:0000313" key="2">
    <source>
        <dbReference type="EMBL" id="MFC3760134.1"/>
    </source>
</evidence>
<dbReference type="SUPFAM" id="SSF50965">
    <property type="entry name" value="Galactose oxidase, central domain"/>
    <property type="match status" value="1"/>
</dbReference>